<feature type="repeat" description="TPR" evidence="1">
    <location>
        <begin position="383"/>
        <end position="416"/>
    </location>
</feature>
<dbReference type="InterPro" id="IPR019734">
    <property type="entry name" value="TPR_rpt"/>
</dbReference>
<sequence>MVLSAVLIVKNEEARLRACLGSLAGLVDETVVVDTGSSDATMDVARDLGARLFSEPWQGDFSAARNRSIAEARGEWILWIDADDLVPAHGHAAIRALCAGPRDRAFSFIIENLYDNRPGQVFRQTRLFPARRAICFDGRIHETLSYSLARAGLAVVPADVRIIHTGYNTAAERSAKIERNHALLLRERTRCPNDPAVLMELGNSYFQQGRFAEAVAQYRAIADLPGVERAQPDIFRSIPSLVGNAYLAAGDRCLAQEWFERGVRDFPERMTPRYFLGKIALDNNDADAALAHFLAVTGMTAAVTTVAVDISGMQANAFAYAANILLGRGDHARALALFSEADRRFPVAAFSYGAAAQAALRAGDGAAALSFFRKGEARGDLSAQEYSDYGVLVWETGEQERALGLFERALDKDPGCAVAAENYADAAGAAHQGARASAFIAGLGARIAQGGG</sequence>
<dbReference type="InterPro" id="IPR011990">
    <property type="entry name" value="TPR-like_helical_dom_sf"/>
</dbReference>
<keyword evidence="1" id="KW-0802">TPR repeat</keyword>
<dbReference type="SUPFAM" id="SSF48452">
    <property type="entry name" value="TPR-like"/>
    <property type="match status" value="1"/>
</dbReference>
<dbReference type="SUPFAM" id="SSF53448">
    <property type="entry name" value="Nucleotide-diphospho-sugar transferases"/>
    <property type="match status" value="1"/>
</dbReference>
<evidence type="ECO:0000259" key="2">
    <source>
        <dbReference type="Pfam" id="PF00535"/>
    </source>
</evidence>
<dbReference type="PANTHER" id="PTHR43630">
    <property type="entry name" value="POLY-BETA-1,6-N-ACETYL-D-GLUCOSAMINE SYNTHASE"/>
    <property type="match status" value="1"/>
</dbReference>
<dbReference type="InterPro" id="IPR001173">
    <property type="entry name" value="Glyco_trans_2-like"/>
</dbReference>
<gene>
    <name evidence="3" type="ORF">A2519_14280</name>
</gene>
<feature type="domain" description="Glycosyltransferase 2-like" evidence="2">
    <location>
        <begin position="4"/>
        <end position="88"/>
    </location>
</feature>
<protein>
    <recommendedName>
        <fullName evidence="2">Glycosyltransferase 2-like domain-containing protein</fullName>
    </recommendedName>
</protein>
<dbReference type="Proteomes" id="UP000179243">
    <property type="component" value="Unassembled WGS sequence"/>
</dbReference>
<dbReference type="InterPro" id="IPR029044">
    <property type="entry name" value="Nucleotide-diphossugar_trans"/>
</dbReference>
<dbReference type="CDD" id="cd02511">
    <property type="entry name" value="Beta4Glucosyltransferase"/>
    <property type="match status" value="1"/>
</dbReference>
<dbReference type="SMART" id="SM00028">
    <property type="entry name" value="TPR"/>
    <property type="match status" value="3"/>
</dbReference>
<proteinExistence type="predicted"/>
<organism evidence="3 4">
    <name type="scientific">Candidatus Raymondbacteria bacterium RIFOXYD12_FULL_49_13</name>
    <dbReference type="NCBI Taxonomy" id="1817890"/>
    <lineage>
        <taxon>Bacteria</taxon>
        <taxon>Raymondiibacteriota</taxon>
    </lineage>
</organism>
<dbReference type="Pfam" id="PF13432">
    <property type="entry name" value="TPR_16"/>
    <property type="match status" value="3"/>
</dbReference>
<evidence type="ECO:0000256" key="1">
    <source>
        <dbReference type="PROSITE-ProRule" id="PRU00339"/>
    </source>
</evidence>
<dbReference type="Gene3D" id="3.90.550.10">
    <property type="entry name" value="Spore Coat Polysaccharide Biosynthesis Protein SpsA, Chain A"/>
    <property type="match status" value="1"/>
</dbReference>
<comment type="caution">
    <text evidence="3">The sequence shown here is derived from an EMBL/GenBank/DDBJ whole genome shotgun (WGS) entry which is preliminary data.</text>
</comment>
<name>A0A1F7FKV4_UNCRA</name>
<dbReference type="PANTHER" id="PTHR43630:SF2">
    <property type="entry name" value="GLYCOSYLTRANSFERASE"/>
    <property type="match status" value="1"/>
</dbReference>
<evidence type="ECO:0000313" key="3">
    <source>
        <dbReference type="EMBL" id="OGK07290.1"/>
    </source>
</evidence>
<dbReference type="Gene3D" id="1.25.40.10">
    <property type="entry name" value="Tetratricopeptide repeat domain"/>
    <property type="match status" value="2"/>
</dbReference>
<dbReference type="EMBL" id="MFYX01000011">
    <property type="protein sequence ID" value="OGK07290.1"/>
    <property type="molecule type" value="Genomic_DNA"/>
</dbReference>
<dbReference type="AlphaFoldDB" id="A0A1F7FKV4"/>
<reference evidence="3 4" key="1">
    <citation type="journal article" date="2016" name="Nat. Commun.">
        <title>Thousands of microbial genomes shed light on interconnected biogeochemical processes in an aquifer system.</title>
        <authorList>
            <person name="Anantharaman K."/>
            <person name="Brown C.T."/>
            <person name="Hug L.A."/>
            <person name="Sharon I."/>
            <person name="Castelle C.J."/>
            <person name="Probst A.J."/>
            <person name="Thomas B.C."/>
            <person name="Singh A."/>
            <person name="Wilkins M.J."/>
            <person name="Karaoz U."/>
            <person name="Brodie E.L."/>
            <person name="Williams K.H."/>
            <person name="Hubbard S.S."/>
            <person name="Banfield J.F."/>
        </authorList>
    </citation>
    <scope>NUCLEOTIDE SEQUENCE [LARGE SCALE GENOMIC DNA]</scope>
</reference>
<accession>A0A1F7FKV4</accession>
<evidence type="ECO:0000313" key="4">
    <source>
        <dbReference type="Proteomes" id="UP000179243"/>
    </source>
</evidence>
<dbReference type="Pfam" id="PF00535">
    <property type="entry name" value="Glycos_transf_2"/>
    <property type="match status" value="1"/>
</dbReference>
<dbReference type="PROSITE" id="PS50005">
    <property type="entry name" value="TPR"/>
    <property type="match status" value="1"/>
</dbReference>